<comment type="caution">
    <text evidence="4">The sequence shown here is derived from an EMBL/GenBank/DDBJ whole genome shotgun (WGS) entry which is preliminary data.</text>
</comment>
<reference evidence="4" key="1">
    <citation type="submission" date="2021-01" db="EMBL/GenBank/DDBJ databases">
        <authorList>
            <consortium name="Genoscope - CEA"/>
            <person name="William W."/>
        </authorList>
    </citation>
    <scope>NUCLEOTIDE SEQUENCE</scope>
</reference>
<keyword evidence="1" id="KW-0433">Leucine-rich repeat</keyword>
<evidence type="ECO:0000313" key="4">
    <source>
        <dbReference type="EMBL" id="CAD8172985.1"/>
    </source>
</evidence>
<gene>
    <name evidence="4" type="ORF">PPENT_87.1.T0580157</name>
</gene>
<dbReference type="PANTHER" id="PTHR45973">
    <property type="entry name" value="PROTEIN PHOSPHATASE 1 REGULATORY SUBUNIT SDS22-RELATED"/>
    <property type="match status" value="1"/>
</dbReference>
<accession>A0A8S1V8S9</accession>
<evidence type="ECO:0000256" key="1">
    <source>
        <dbReference type="ARBA" id="ARBA00022614"/>
    </source>
</evidence>
<organism evidence="4 5">
    <name type="scientific">Paramecium pentaurelia</name>
    <dbReference type="NCBI Taxonomy" id="43138"/>
    <lineage>
        <taxon>Eukaryota</taxon>
        <taxon>Sar</taxon>
        <taxon>Alveolata</taxon>
        <taxon>Ciliophora</taxon>
        <taxon>Intramacronucleata</taxon>
        <taxon>Oligohymenophorea</taxon>
        <taxon>Peniculida</taxon>
        <taxon>Parameciidae</taxon>
        <taxon>Paramecium</taxon>
    </lineage>
</organism>
<evidence type="ECO:0000256" key="3">
    <source>
        <dbReference type="SAM" id="MobiDB-lite"/>
    </source>
</evidence>
<evidence type="ECO:0008006" key="6">
    <source>
        <dbReference type="Google" id="ProtNLM"/>
    </source>
</evidence>
<name>A0A8S1V8S9_9CILI</name>
<dbReference type="Proteomes" id="UP000689195">
    <property type="component" value="Unassembled WGS sequence"/>
</dbReference>
<keyword evidence="5" id="KW-1185">Reference proteome</keyword>
<evidence type="ECO:0000313" key="5">
    <source>
        <dbReference type="Proteomes" id="UP000689195"/>
    </source>
</evidence>
<feature type="region of interest" description="Disordered" evidence="3">
    <location>
        <begin position="1"/>
        <end position="26"/>
    </location>
</feature>
<keyword evidence="2" id="KW-0677">Repeat</keyword>
<dbReference type="EMBL" id="CAJJDO010000058">
    <property type="protein sequence ID" value="CAD8172985.1"/>
    <property type="molecule type" value="Genomic_DNA"/>
</dbReference>
<dbReference type="InterPro" id="IPR050576">
    <property type="entry name" value="Cilia_flagella_integrity"/>
</dbReference>
<dbReference type="PANTHER" id="PTHR45973:SF9">
    <property type="entry name" value="LEUCINE-RICH REPEAT-CONTAINING PROTEIN 46"/>
    <property type="match status" value="1"/>
</dbReference>
<dbReference type="OrthoDB" id="289282at2759"/>
<dbReference type="AlphaFoldDB" id="A0A8S1V8S9"/>
<sequence length="284" mass="32775">MNNDKKNDKKPIKQVEKSSTTNNQQIQSKLLGTNVNEINIEKFRDLKQNQNFNIQGKVNSQIVKTISNKFGLDIVFVLDLSNQKIGNIDCLTECIHLVQLNLQNNSIRYYYLYIPSDISPLKVMKDLAFLNISNNQITQLDLGELYSLQNLQAKGNFIKSVKSIEYLDRIRVLRTLYLQCPSGDQKNPICDLNNYRNVIFNTIKALQRLDGYTREQEFNTGQELQKEQVQIKIEIPNTGPWYVQQFPKVDNQSSVQLDDKGVKQSIDETKKLISNIEMKLALLN</sequence>
<feature type="compositionally biased region" description="Polar residues" evidence="3">
    <location>
        <begin position="17"/>
        <end position="26"/>
    </location>
</feature>
<proteinExistence type="predicted"/>
<protein>
    <recommendedName>
        <fullName evidence="6">Leucine-rich repeat protein</fullName>
    </recommendedName>
</protein>
<evidence type="ECO:0000256" key="2">
    <source>
        <dbReference type="ARBA" id="ARBA00022737"/>
    </source>
</evidence>
<feature type="compositionally biased region" description="Basic and acidic residues" evidence="3">
    <location>
        <begin position="1"/>
        <end position="16"/>
    </location>
</feature>